<organism evidence="2 3">
    <name type="scientific">Claviceps pusilla</name>
    <dbReference type="NCBI Taxonomy" id="123648"/>
    <lineage>
        <taxon>Eukaryota</taxon>
        <taxon>Fungi</taxon>
        <taxon>Dikarya</taxon>
        <taxon>Ascomycota</taxon>
        <taxon>Pezizomycotina</taxon>
        <taxon>Sordariomycetes</taxon>
        <taxon>Hypocreomycetidae</taxon>
        <taxon>Hypocreales</taxon>
        <taxon>Clavicipitaceae</taxon>
        <taxon>Claviceps</taxon>
    </lineage>
</organism>
<dbReference type="AlphaFoldDB" id="A0A9P7SYX5"/>
<evidence type="ECO:0000313" key="2">
    <source>
        <dbReference type="EMBL" id="KAG6012725.1"/>
    </source>
</evidence>
<dbReference type="OrthoDB" id="4939544at2759"/>
<feature type="region of interest" description="Disordered" evidence="1">
    <location>
        <begin position="204"/>
        <end position="227"/>
    </location>
</feature>
<gene>
    <name evidence="2" type="ORF">E4U43_007679</name>
</gene>
<protein>
    <submittedName>
        <fullName evidence="2">Uncharacterized protein</fullName>
    </submittedName>
</protein>
<reference evidence="2" key="1">
    <citation type="journal article" date="2020" name="bioRxiv">
        <title>Whole genome comparisons of ergot fungi reveals the divergence and evolution of species within the genus Claviceps are the result of varying mechanisms driving genome evolution and host range expansion.</title>
        <authorList>
            <person name="Wyka S.A."/>
            <person name="Mondo S.J."/>
            <person name="Liu M."/>
            <person name="Dettman J."/>
            <person name="Nalam V."/>
            <person name="Broders K.D."/>
        </authorList>
    </citation>
    <scope>NUCLEOTIDE SEQUENCE</scope>
    <source>
        <strain evidence="2">CCC 602</strain>
    </source>
</reference>
<dbReference type="Proteomes" id="UP000748025">
    <property type="component" value="Unassembled WGS sequence"/>
</dbReference>
<feature type="compositionally biased region" description="Low complexity" evidence="1">
    <location>
        <begin position="206"/>
        <end position="223"/>
    </location>
</feature>
<comment type="caution">
    <text evidence="2">The sequence shown here is derived from an EMBL/GenBank/DDBJ whole genome shotgun (WGS) entry which is preliminary data.</text>
</comment>
<evidence type="ECO:0000313" key="3">
    <source>
        <dbReference type="Proteomes" id="UP000748025"/>
    </source>
</evidence>
<name>A0A9P7SYX5_9HYPO</name>
<evidence type="ECO:0000256" key="1">
    <source>
        <dbReference type="SAM" id="MobiDB-lite"/>
    </source>
</evidence>
<proteinExistence type="predicted"/>
<dbReference type="EMBL" id="SRPW01000705">
    <property type="protein sequence ID" value="KAG6012725.1"/>
    <property type="molecule type" value="Genomic_DNA"/>
</dbReference>
<sequence length="326" mass="35575">MIMKDAVRFVEVKEVVPPSQRRYSGNVLGKGWQICGSTSDMPVMSNAMDFLRRTDQVPETSASPEVAVDSCTASTHCKTSDCLTVADPDTRPHSRSRELQGNENRAAVDNQDINDEMNAEKLADLLNSFTFKETTEATENACGSILENFLALLAEHTDLPPELDDVKDSCVKRGKIINEDDDESGKIEAFPKANSETTPILIHTNQQGSKSQASKPSAKKSTQLQPEAPAFVPSKPEIAESIHKSQHKLLPFTGRFNEPNVDGLKGVWPPVEHNVLAVPVTYMVWMPVQQVATNHPAGQANVIKVPAKQMQGLSTSMWAARSPGSA</sequence>
<accession>A0A9P7SYX5</accession>
<keyword evidence="3" id="KW-1185">Reference proteome</keyword>